<comment type="cofactor">
    <cofactor evidence="1">
        <name>Mg(2+)</name>
        <dbReference type="ChEBI" id="CHEBI:18420"/>
    </cofactor>
</comment>
<reference evidence="8" key="1">
    <citation type="submission" date="2023-05" db="EMBL/GenBank/DDBJ databases">
        <title>Metabolic capabilities are highly conserved among human nasal-associated Corynebacterium species in pangenomic analyses.</title>
        <authorList>
            <person name="Tran T.H."/>
            <person name="Roberts A.Q."/>
            <person name="Escapa I.F."/>
            <person name="Gao W."/>
            <person name="Conlan S."/>
            <person name="Kong H."/>
            <person name="Segre J.A."/>
            <person name="Kelly M.S."/>
            <person name="Lemon K.P."/>
        </authorList>
    </citation>
    <scope>NUCLEOTIDE SEQUENCE</scope>
    <source>
        <strain evidence="8">KPL2773</strain>
    </source>
</reference>
<evidence type="ECO:0000313" key="8">
    <source>
        <dbReference type="EMBL" id="MDK4305950.1"/>
    </source>
</evidence>
<dbReference type="PANTHER" id="PTHR12001">
    <property type="entry name" value="GERANYLGERANYL PYROPHOSPHATE SYNTHASE"/>
    <property type="match status" value="1"/>
</dbReference>
<dbReference type="CDD" id="cd00685">
    <property type="entry name" value="Trans_IPPS_HT"/>
    <property type="match status" value="1"/>
</dbReference>
<dbReference type="InterPro" id="IPR033749">
    <property type="entry name" value="Polyprenyl_synt_CS"/>
</dbReference>
<evidence type="ECO:0000256" key="2">
    <source>
        <dbReference type="ARBA" id="ARBA00005128"/>
    </source>
</evidence>
<keyword evidence="5" id="KW-0479">Metal-binding</keyword>
<dbReference type="Pfam" id="PF00348">
    <property type="entry name" value="polyprenyl_synt"/>
    <property type="match status" value="1"/>
</dbReference>
<evidence type="ECO:0000256" key="5">
    <source>
        <dbReference type="ARBA" id="ARBA00022723"/>
    </source>
</evidence>
<evidence type="ECO:0000256" key="7">
    <source>
        <dbReference type="RuleBase" id="RU004466"/>
    </source>
</evidence>
<dbReference type="AlphaFoldDB" id="A0AAP4BPF7"/>
<dbReference type="GO" id="GO:0046872">
    <property type="term" value="F:metal ion binding"/>
    <property type="evidence" value="ECO:0007669"/>
    <property type="project" value="UniProtKB-KW"/>
</dbReference>
<evidence type="ECO:0000256" key="3">
    <source>
        <dbReference type="ARBA" id="ARBA00006706"/>
    </source>
</evidence>
<name>A0AAP4BPF7_9CORY</name>
<evidence type="ECO:0000256" key="4">
    <source>
        <dbReference type="ARBA" id="ARBA00022679"/>
    </source>
</evidence>
<evidence type="ECO:0000313" key="9">
    <source>
        <dbReference type="Proteomes" id="UP001224412"/>
    </source>
</evidence>
<dbReference type="SUPFAM" id="SSF48576">
    <property type="entry name" value="Terpenoid synthases"/>
    <property type="match status" value="1"/>
</dbReference>
<protein>
    <submittedName>
        <fullName evidence="8">Polyprenyl synthetase family protein</fullName>
    </submittedName>
</protein>
<evidence type="ECO:0000256" key="6">
    <source>
        <dbReference type="ARBA" id="ARBA00022842"/>
    </source>
</evidence>
<comment type="similarity">
    <text evidence="3 7">Belongs to the FPP/GGPP synthase family.</text>
</comment>
<evidence type="ECO:0000256" key="1">
    <source>
        <dbReference type="ARBA" id="ARBA00001946"/>
    </source>
</evidence>
<sequence length="338" mass="36573">MTTGQNQVSGYTPAVDLGDEQLNSRIAAGMETVEDLLRSELSQGAEFITDKVLHLTTAGGKRFRPMMALLAAEYGPHAESDNVYKAAGVVEIVHLATLYHDDVMDEADQRRGVESANSRWSNSVAILSGDVLLAHASRIMSTMDSLTVRHFGETFQELVTGQMRETLGAGESDPVEHYQKVIEEKTAVLIASAGYLGAYHAGADEPTQRSLQTIGGAIGMIFQIVDDIIDLFSDPKDSGKIPGTDLREGVLTLPVLYALAEDSAAANELRSLLTGPLEAEDDVQRAIALIRETEGRAKALADVQAHLDVVDRELDKLPDIAATRALRLLAEYTMRRVG</sequence>
<dbReference type="RefSeq" id="WP_021352096.1">
    <property type="nucleotide sequence ID" value="NZ_CP051667.1"/>
</dbReference>
<keyword evidence="4 7" id="KW-0808">Transferase</keyword>
<proteinExistence type="inferred from homology"/>
<dbReference type="InterPro" id="IPR008949">
    <property type="entry name" value="Isoprenoid_synthase_dom_sf"/>
</dbReference>
<dbReference type="SFLD" id="SFLDG01017">
    <property type="entry name" value="Polyprenyl_Transferase_Like"/>
    <property type="match status" value="1"/>
</dbReference>
<keyword evidence="6" id="KW-0460">Magnesium</keyword>
<dbReference type="EMBL" id="JASNVH010000001">
    <property type="protein sequence ID" value="MDK4305950.1"/>
    <property type="molecule type" value="Genomic_DNA"/>
</dbReference>
<gene>
    <name evidence="8" type="ORF">QPX42_00010</name>
</gene>
<comment type="pathway">
    <text evidence="2">Isoprenoid biosynthesis.</text>
</comment>
<dbReference type="GeneID" id="42780929"/>
<dbReference type="GO" id="GO:0004659">
    <property type="term" value="F:prenyltransferase activity"/>
    <property type="evidence" value="ECO:0007669"/>
    <property type="project" value="InterPro"/>
</dbReference>
<organism evidence="8 9">
    <name type="scientific">Corynebacterium pseudodiphtheriticum</name>
    <dbReference type="NCBI Taxonomy" id="37637"/>
    <lineage>
        <taxon>Bacteria</taxon>
        <taxon>Bacillati</taxon>
        <taxon>Actinomycetota</taxon>
        <taxon>Actinomycetes</taxon>
        <taxon>Mycobacteriales</taxon>
        <taxon>Corynebacteriaceae</taxon>
        <taxon>Corynebacterium</taxon>
    </lineage>
</organism>
<dbReference type="Gene3D" id="1.10.600.10">
    <property type="entry name" value="Farnesyl Diphosphate Synthase"/>
    <property type="match status" value="1"/>
</dbReference>
<dbReference type="GO" id="GO:0008299">
    <property type="term" value="P:isoprenoid biosynthetic process"/>
    <property type="evidence" value="ECO:0007669"/>
    <property type="project" value="InterPro"/>
</dbReference>
<dbReference type="PROSITE" id="PS00444">
    <property type="entry name" value="POLYPRENYL_SYNTHASE_2"/>
    <property type="match status" value="1"/>
</dbReference>
<dbReference type="SFLD" id="SFLDS00005">
    <property type="entry name" value="Isoprenoid_Synthase_Type_I"/>
    <property type="match status" value="1"/>
</dbReference>
<dbReference type="Proteomes" id="UP001224412">
    <property type="component" value="Unassembled WGS sequence"/>
</dbReference>
<accession>A0AAP4BPF7</accession>
<comment type="caution">
    <text evidence="8">The sequence shown here is derived from an EMBL/GenBank/DDBJ whole genome shotgun (WGS) entry which is preliminary data.</text>
</comment>
<dbReference type="PANTHER" id="PTHR12001:SF69">
    <property type="entry name" value="ALL TRANS-POLYPRENYL-DIPHOSPHATE SYNTHASE PDSS1"/>
    <property type="match status" value="1"/>
</dbReference>
<dbReference type="InterPro" id="IPR000092">
    <property type="entry name" value="Polyprenyl_synt"/>
</dbReference>